<sequence>MDIPTDTSLPVNLYHSSIHDYVSNPSNCSLPEVHDVPSPHSLLADSSLCLMMKEIPESTDLLDALLELKKESQAMQPEDPKKLKDSLAFLIQPLELLSVLIGILWLWGECTLDLQFWLWTENGNAWLGTKGGSAWLGTEDGSTWLGTKDGSVWLGTKDGSV</sequence>
<accession>A0A9P7E3X1</accession>
<keyword evidence="2" id="KW-1185">Reference proteome</keyword>
<dbReference type="GeneID" id="64634753"/>
<proteinExistence type="predicted"/>
<dbReference type="OrthoDB" id="4760524at2759"/>
<name>A0A9P7E3X1_9AGAM</name>
<gene>
    <name evidence="1" type="ORF">BJ212DRAFT_1484110</name>
</gene>
<organism evidence="1 2">
    <name type="scientific">Suillus subaureus</name>
    <dbReference type="NCBI Taxonomy" id="48587"/>
    <lineage>
        <taxon>Eukaryota</taxon>
        <taxon>Fungi</taxon>
        <taxon>Dikarya</taxon>
        <taxon>Basidiomycota</taxon>
        <taxon>Agaricomycotina</taxon>
        <taxon>Agaricomycetes</taxon>
        <taxon>Agaricomycetidae</taxon>
        <taxon>Boletales</taxon>
        <taxon>Suillineae</taxon>
        <taxon>Suillaceae</taxon>
        <taxon>Suillus</taxon>
    </lineage>
</organism>
<comment type="caution">
    <text evidence="1">The sequence shown here is derived from an EMBL/GenBank/DDBJ whole genome shotgun (WGS) entry which is preliminary data.</text>
</comment>
<protein>
    <submittedName>
        <fullName evidence="1">Uncharacterized protein</fullName>
    </submittedName>
</protein>
<reference evidence="1" key="1">
    <citation type="journal article" date="2020" name="New Phytol.">
        <title>Comparative genomics reveals dynamic genome evolution in host specialist ectomycorrhizal fungi.</title>
        <authorList>
            <person name="Lofgren L.A."/>
            <person name="Nguyen N.H."/>
            <person name="Vilgalys R."/>
            <person name="Ruytinx J."/>
            <person name="Liao H.L."/>
            <person name="Branco S."/>
            <person name="Kuo A."/>
            <person name="LaButti K."/>
            <person name="Lipzen A."/>
            <person name="Andreopoulos W."/>
            <person name="Pangilinan J."/>
            <person name="Riley R."/>
            <person name="Hundley H."/>
            <person name="Na H."/>
            <person name="Barry K."/>
            <person name="Grigoriev I.V."/>
            <person name="Stajich J.E."/>
            <person name="Kennedy P.G."/>
        </authorList>
    </citation>
    <scope>NUCLEOTIDE SEQUENCE</scope>
    <source>
        <strain evidence="1">MN1</strain>
    </source>
</reference>
<evidence type="ECO:0000313" key="1">
    <source>
        <dbReference type="EMBL" id="KAG1810536.1"/>
    </source>
</evidence>
<dbReference type="AlphaFoldDB" id="A0A9P7E3X1"/>
<dbReference type="RefSeq" id="XP_041189432.1">
    <property type="nucleotide sequence ID" value="XM_041340737.1"/>
</dbReference>
<evidence type="ECO:0000313" key="2">
    <source>
        <dbReference type="Proteomes" id="UP000807769"/>
    </source>
</evidence>
<dbReference type="EMBL" id="JABBWG010000032">
    <property type="protein sequence ID" value="KAG1810536.1"/>
    <property type="molecule type" value="Genomic_DNA"/>
</dbReference>
<dbReference type="Proteomes" id="UP000807769">
    <property type="component" value="Unassembled WGS sequence"/>
</dbReference>